<accession>A0A2V2MNB1</accession>
<evidence type="ECO:0008006" key="4">
    <source>
        <dbReference type="Google" id="ProtNLM"/>
    </source>
</evidence>
<sequence>MKKNSHIRMTLLILLTFILAAQISFADTIPPDHPVKLIFIHHSVGENWLSDDNGGLGRALGDNNYFVSDTYYGWGPDAIGDRTDIINWPEWFTGPDRDRYMEAVYSEFDDDAAGYDYYNRPMADPGGENQIIVFKSCYPNSNLAGNPDDPVADGPDMTVGGAKYVYNELLDYFEEHPEKLFIAITPPPEISPEYGDSAQAFSTWMVEDWLSSYPGTNVGVFDLHAVLSSPDNHHTAEGDTLVYTPGHGNTLAYPTDDPHPSQAGNIKATREFVPLLNYYYNRWINGDNAPRITTETPELTTTTEAPDSSASEELNVEPVSSSSIMEKSAIGEIGGDWATYDDGESSISLSADTSSSFCVETTVIPGGWATVETLSDEPSDWSGFSGISYTLSADREGIPYSLVLYAAEGPEEKTGYSVAKITGPDSAGSGEFVSIPWQEFSPLEGDGSFNPRVAKGLFFSFESGDGEPMRICISDLALTE</sequence>
<dbReference type="GeneID" id="97608418"/>
<reference evidence="2 3" key="1">
    <citation type="submission" date="2018-05" db="EMBL/GenBank/DDBJ databases">
        <title>Draft genome of Methanospirillum stamsii Pt1.</title>
        <authorList>
            <person name="Dueholm M.S."/>
            <person name="Nielsen P.H."/>
            <person name="Bakmann L.F."/>
            <person name="Otzen D.E."/>
        </authorList>
    </citation>
    <scope>NUCLEOTIDE SEQUENCE [LARGE SCALE GENOMIC DNA]</scope>
    <source>
        <strain evidence="2 3">Pt1</strain>
    </source>
</reference>
<dbReference type="Proteomes" id="UP000245934">
    <property type="component" value="Unassembled WGS sequence"/>
</dbReference>
<feature type="region of interest" description="Disordered" evidence="1">
    <location>
        <begin position="290"/>
        <end position="323"/>
    </location>
</feature>
<protein>
    <recommendedName>
        <fullName evidence="4">CBM11 domain-containing protein</fullName>
    </recommendedName>
</protein>
<feature type="compositionally biased region" description="Polar residues" evidence="1">
    <location>
        <begin position="305"/>
        <end position="323"/>
    </location>
</feature>
<evidence type="ECO:0000313" key="2">
    <source>
        <dbReference type="EMBL" id="PWR69572.1"/>
    </source>
</evidence>
<proteinExistence type="predicted"/>
<evidence type="ECO:0000256" key="1">
    <source>
        <dbReference type="SAM" id="MobiDB-lite"/>
    </source>
</evidence>
<gene>
    <name evidence="2" type="ORF">DLD82_17505</name>
</gene>
<keyword evidence="3" id="KW-1185">Reference proteome</keyword>
<dbReference type="AlphaFoldDB" id="A0A2V2MNB1"/>
<name>A0A2V2MNB1_9EURY</name>
<feature type="compositionally biased region" description="Low complexity" evidence="1">
    <location>
        <begin position="293"/>
        <end position="304"/>
    </location>
</feature>
<organism evidence="2 3">
    <name type="scientific">Methanospirillum stamsii</name>
    <dbReference type="NCBI Taxonomy" id="1277351"/>
    <lineage>
        <taxon>Archaea</taxon>
        <taxon>Methanobacteriati</taxon>
        <taxon>Methanobacteriota</taxon>
        <taxon>Stenosarchaea group</taxon>
        <taxon>Methanomicrobia</taxon>
        <taxon>Methanomicrobiales</taxon>
        <taxon>Methanospirillaceae</taxon>
        <taxon>Methanospirillum</taxon>
    </lineage>
</organism>
<dbReference type="RefSeq" id="WP_109942427.1">
    <property type="nucleotide sequence ID" value="NZ_CP176366.1"/>
</dbReference>
<comment type="caution">
    <text evidence="2">The sequence shown here is derived from an EMBL/GenBank/DDBJ whole genome shotgun (WGS) entry which is preliminary data.</text>
</comment>
<dbReference type="EMBL" id="QGMZ01000061">
    <property type="protein sequence ID" value="PWR69572.1"/>
    <property type="molecule type" value="Genomic_DNA"/>
</dbReference>
<evidence type="ECO:0000313" key="3">
    <source>
        <dbReference type="Proteomes" id="UP000245934"/>
    </source>
</evidence>